<evidence type="ECO:0000313" key="2">
    <source>
        <dbReference type="Proteomes" id="UP000236319"/>
    </source>
</evidence>
<reference evidence="1 2" key="1">
    <citation type="journal article" date="2017" name="BMC Genomics">
        <title>Whole-genome assembly of Babesia ovata and comparative genomics between closely related pathogens.</title>
        <authorList>
            <person name="Yamagishi J."/>
            <person name="Asada M."/>
            <person name="Hakimi H."/>
            <person name="Tanaka T.Q."/>
            <person name="Sugimoto C."/>
            <person name="Kawazu S."/>
        </authorList>
    </citation>
    <scope>NUCLEOTIDE SEQUENCE [LARGE SCALE GENOMIC DNA]</scope>
    <source>
        <strain evidence="1 2">Miyake</strain>
    </source>
</reference>
<dbReference type="RefSeq" id="XP_028869324.1">
    <property type="nucleotide sequence ID" value="XM_029013491.1"/>
</dbReference>
<dbReference type="VEuPathDB" id="PiroplasmaDB:BOVATA_045740"/>
<evidence type="ECO:0000313" key="1">
    <source>
        <dbReference type="EMBL" id="GBE63081.1"/>
    </source>
</evidence>
<protein>
    <submittedName>
        <fullName evidence="1">Mg2+ and Co2+ transporter, putative</fullName>
    </submittedName>
</protein>
<accession>A0A2H6KJC1</accession>
<dbReference type="OrthoDB" id="361154at2759"/>
<name>A0A2H6KJC1_9APIC</name>
<gene>
    <name evidence="1" type="ORF">BOVATA_045740</name>
</gene>
<dbReference type="EMBL" id="BDSA01000013">
    <property type="protein sequence ID" value="GBE63081.1"/>
    <property type="molecule type" value="Genomic_DNA"/>
</dbReference>
<keyword evidence="2" id="KW-1185">Reference proteome</keyword>
<dbReference type="AlphaFoldDB" id="A0A2H6KJC1"/>
<organism evidence="1 2">
    <name type="scientific">Babesia ovata</name>
    <dbReference type="NCBI Taxonomy" id="189622"/>
    <lineage>
        <taxon>Eukaryota</taxon>
        <taxon>Sar</taxon>
        <taxon>Alveolata</taxon>
        <taxon>Apicomplexa</taxon>
        <taxon>Aconoidasida</taxon>
        <taxon>Piroplasmida</taxon>
        <taxon>Babesiidae</taxon>
        <taxon>Babesia</taxon>
    </lineage>
</organism>
<dbReference type="Proteomes" id="UP000236319">
    <property type="component" value="Unassembled WGS sequence"/>
</dbReference>
<sequence length="270" mass="30105">MKNFCENACFITDEEYSKLRPNSELYTGDASLKVEDAAAVDDAQLFYDVYSKNQPASVNETGVQTSFQQDNSVDVAVGTPRDSAEQMAATEVEKQDGEGEGEMQMTGEQSAPIVAEETGEVTEEMKAKQVAATERLNMIGGPMKIDSNNPDIFKIGGVPTLFYTKTRDTPTLVMLTIDYEMQVIYLSRNDINRFFPVKLISRLVTNTAIIAEEFEKQIEADKGIKLDNTIVLNAANFTDSVAIQFPDPILKDRFIEDLKQLKNEIRAQNQ</sequence>
<proteinExistence type="predicted"/>
<dbReference type="GeneID" id="39876851"/>
<comment type="caution">
    <text evidence="1">The sequence shown here is derived from an EMBL/GenBank/DDBJ whole genome shotgun (WGS) entry which is preliminary data.</text>
</comment>